<proteinExistence type="predicted"/>
<evidence type="ECO:0000313" key="2">
    <source>
        <dbReference type="Proteomes" id="UP000540989"/>
    </source>
</evidence>
<gene>
    <name evidence="1" type="ORF">HDF16_005342</name>
</gene>
<evidence type="ECO:0008006" key="3">
    <source>
        <dbReference type="Google" id="ProtNLM"/>
    </source>
</evidence>
<accession>A0A7W7ZIP9</accession>
<organism evidence="1 2">
    <name type="scientific">Granulicella aggregans</name>
    <dbReference type="NCBI Taxonomy" id="474949"/>
    <lineage>
        <taxon>Bacteria</taxon>
        <taxon>Pseudomonadati</taxon>
        <taxon>Acidobacteriota</taxon>
        <taxon>Terriglobia</taxon>
        <taxon>Terriglobales</taxon>
        <taxon>Acidobacteriaceae</taxon>
        <taxon>Granulicella</taxon>
    </lineage>
</organism>
<name>A0A7W7ZIP9_9BACT</name>
<protein>
    <recommendedName>
        <fullName evidence="3">YhcG N-terminal domain-containing protein</fullName>
    </recommendedName>
</protein>
<keyword evidence="2" id="KW-1185">Reference proteome</keyword>
<reference evidence="1 2" key="1">
    <citation type="submission" date="2020-08" db="EMBL/GenBank/DDBJ databases">
        <title>Genomic Encyclopedia of Type Strains, Phase IV (KMG-V): Genome sequencing to study the core and pangenomes of soil and plant-associated prokaryotes.</title>
        <authorList>
            <person name="Whitman W."/>
        </authorList>
    </citation>
    <scope>NUCLEOTIDE SEQUENCE [LARGE SCALE GENOMIC DNA]</scope>
    <source>
        <strain evidence="1 2">M8UP14</strain>
    </source>
</reference>
<dbReference type="EMBL" id="JACHIP010000016">
    <property type="protein sequence ID" value="MBB5060606.1"/>
    <property type="molecule type" value="Genomic_DNA"/>
</dbReference>
<dbReference type="AlphaFoldDB" id="A0A7W7ZIP9"/>
<comment type="caution">
    <text evidence="1">The sequence shown here is derived from an EMBL/GenBank/DDBJ whole genome shotgun (WGS) entry which is preliminary data.</text>
</comment>
<sequence>MAAALNPLDLLNGIRSLILSGRQSASRGINFLQVYTTYEIGRRIVEQE</sequence>
<dbReference type="Proteomes" id="UP000540989">
    <property type="component" value="Unassembled WGS sequence"/>
</dbReference>
<evidence type="ECO:0000313" key="1">
    <source>
        <dbReference type="EMBL" id="MBB5060606.1"/>
    </source>
</evidence>